<evidence type="ECO:0000259" key="1">
    <source>
        <dbReference type="Pfam" id="PF14467"/>
    </source>
</evidence>
<accession>A0A4V3AML8</accession>
<gene>
    <name evidence="2" type="ORF">E2F46_04180</name>
</gene>
<dbReference type="Pfam" id="PF14467">
    <property type="entry name" value="DUF4426"/>
    <property type="match status" value="1"/>
</dbReference>
<dbReference type="InterPro" id="IPR025218">
    <property type="entry name" value="DUF4426"/>
</dbReference>
<dbReference type="OrthoDB" id="5976095at2"/>
<name>A0A4V3AML8_9GAMM</name>
<sequence length="176" mass="18856">MPRDVAANCRRRTTDMRGRTLLTAATATLLLAACGGRPASQDEIAAQMNAAREPAEVQSGDLRLQASIAPTSSLNDAIAARYGVQRNARTVLLLVGARRVDGNVEASLPATLQVGVRDLRGVRRPVGMREVRSDGFIDYVGEVRVAPPDTLTFDILADAGEAGAARLEFTREVFRP</sequence>
<feature type="domain" description="DUF4426" evidence="1">
    <location>
        <begin position="58"/>
        <end position="174"/>
    </location>
</feature>
<reference evidence="2 3" key="1">
    <citation type="submission" date="2019-03" db="EMBL/GenBank/DDBJ databases">
        <title>Luteimonas zhaokaii sp.nov., isolated from the rectal contents of Plateau pika in Yushu, Qinghai Province, China.</title>
        <authorList>
            <person name="Zhang G."/>
        </authorList>
    </citation>
    <scope>NUCLEOTIDE SEQUENCE [LARGE SCALE GENOMIC DNA]</scope>
    <source>
        <strain evidence="2 3">B9</strain>
    </source>
</reference>
<dbReference type="AlphaFoldDB" id="A0A4V3AML8"/>
<protein>
    <submittedName>
        <fullName evidence="2">DUF4426 domain-containing protein</fullName>
    </submittedName>
</protein>
<dbReference type="EMBL" id="SMTF01000002">
    <property type="protein sequence ID" value="TDK27393.1"/>
    <property type="molecule type" value="Genomic_DNA"/>
</dbReference>
<proteinExistence type="predicted"/>
<keyword evidence="3" id="KW-1185">Reference proteome</keyword>
<dbReference type="Gene3D" id="2.60.40.3340">
    <property type="entry name" value="Domain of unknown function DUF4426"/>
    <property type="match status" value="1"/>
</dbReference>
<dbReference type="Proteomes" id="UP000294796">
    <property type="component" value="Unassembled WGS sequence"/>
</dbReference>
<evidence type="ECO:0000313" key="2">
    <source>
        <dbReference type="EMBL" id="TDK27393.1"/>
    </source>
</evidence>
<comment type="caution">
    <text evidence="2">The sequence shown here is derived from an EMBL/GenBank/DDBJ whole genome shotgun (WGS) entry which is preliminary data.</text>
</comment>
<dbReference type="PROSITE" id="PS51257">
    <property type="entry name" value="PROKAR_LIPOPROTEIN"/>
    <property type="match status" value="1"/>
</dbReference>
<evidence type="ECO:0000313" key="3">
    <source>
        <dbReference type="Proteomes" id="UP000294796"/>
    </source>
</evidence>
<organism evidence="2 3">
    <name type="scientific">Luteimonas aestuarii</name>
    <dbReference type="NCBI Taxonomy" id="453837"/>
    <lineage>
        <taxon>Bacteria</taxon>
        <taxon>Pseudomonadati</taxon>
        <taxon>Pseudomonadota</taxon>
        <taxon>Gammaproteobacteria</taxon>
        <taxon>Lysobacterales</taxon>
        <taxon>Lysobacteraceae</taxon>
        <taxon>Luteimonas</taxon>
    </lineage>
</organism>